<feature type="transmembrane region" description="Helical" evidence="1">
    <location>
        <begin position="36"/>
        <end position="61"/>
    </location>
</feature>
<reference evidence="2 3" key="1">
    <citation type="submission" date="2016-08" db="EMBL/GenBank/DDBJ databases">
        <title>Genomes of anaerobic fungi encode conserved fungal cellulosomes for biomass hydrolysis.</title>
        <authorList>
            <consortium name="DOE Joint Genome Institute"/>
            <person name="Haitjema C.H."/>
            <person name="Gilmore S.P."/>
            <person name="Henske J.K."/>
            <person name="Solomon K.V."/>
            <person name="De Groot R."/>
            <person name="Kuo A."/>
            <person name="Mondo S.J."/>
            <person name="Salamov A.A."/>
            <person name="Labutti K."/>
            <person name="Zhao Z."/>
            <person name="Chiniquy J."/>
            <person name="Barry K."/>
            <person name="Brewer H.M."/>
            <person name="Purvine S.O."/>
            <person name="Wright A.T."/>
            <person name="Boxma B."/>
            <person name="Van Alen T."/>
            <person name="Hackstein J.H."/>
            <person name="Baker S.E."/>
            <person name="Grigoriev I.V."/>
            <person name="O'Malley M.A."/>
        </authorList>
    </citation>
    <scope>NUCLEOTIDE SEQUENCE [LARGE SCALE GENOMIC DNA]</scope>
    <source>
        <strain evidence="3">finn</strain>
    </source>
</reference>
<reference evidence="2 3" key="2">
    <citation type="submission" date="2016-08" db="EMBL/GenBank/DDBJ databases">
        <title>Pervasive Adenine N6-methylation of Active Genes in Fungi.</title>
        <authorList>
            <consortium name="DOE Joint Genome Institute"/>
            <person name="Mondo S.J."/>
            <person name="Dannebaum R.O."/>
            <person name="Kuo R.C."/>
            <person name="Labutti K."/>
            <person name="Haridas S."/>
            <person name="Kuo A."/>
            <person name="Salamov A."/>
            <person name="Ahrendt S.R."/>
            <person name="Lipzen A."/>
            <person name="Sullivan W."/>
            <person name="Andreopoulos W.B."/>
            <person name="Clum A."/>
            <person name="Lindquist E."/>
            <person name="Daum C."/>
            <person name="Ramamoorthy G.K."/>
            <person name="Gryganskyi A."/>
            <person name="Culley D."/>
            <person name="Magnuson J.K."/>
            <person name="James T.Y."/>
            <person name="O'Malley M.A."/>
            <person name="Stajich J.E."/>
            <person name="Spatafora J.W."/>
            <person name="Visel A."/>
            <person name="Grigoriev I.V."/>
        </authorList>
    </citation>
    <scope>NUCLEOTIDE SEQUENCE [LARGE SCALE GENOMIC DNA]</scope>
    <source>
        <strain evidence="3">finn</strain>
    </source>
</reference>
<keyword evidence="1" id="KW-0812">Transmembrane</keyword>
<dbReference type="Proteomes" id="UP000193719">
    <property type="component" value="Unassembled WGS sequence"/>
</dbReference>
<evidence type="ECO:0000256" key="1">
    <source>
        <dbReference type="SAM" id="Phobius"/>
    </source>
</evidence>
<proteinExistence type="predicted"/>
<dbReference type="OrthoDB" id="2150295at2759"/>
<gene>
    <name evidence="2" type="ORF">BCR36DRAFT_586065</name>
</gene>
<dbReference type="AlphaFoldDB" id="A0A1Y1V2X8"/>
<keyword evidence="3" id="KW-1185">Reference proteome</keyword>
<keyword evidence="1" id="KW-1133">Transmembrane helix</keyword>
<name>A0A1Y1V2X8_9FUNG</name>
<sequence length="135" mass="15619">MNNTIPDGYETPLWPSLALPYGQFETRKILYYKNDVIGFTILWSIYINIAICAVSSFFTFISIRKKRFIPIIVFIYGIYGLFTGIINGYLIGFSYWYIVESLEFTVSTFHPLFLGITQGALFRLLEIPNVRISTM</sequence>
<accession>A0A1Y1V2X8</accession>
<evidence type="ECO:0000313" key="2">
    <source>
        <dbReference type="EMBL" id="ORX44701.1"/>
    </source>
</evidence>
<organism evidence="2 3">
    <name type="scientific">Piromyces finnis</name>
    <dbReference type="NCBI Taxonomy" id="1754191"/>
    <lineage>
        <taxon>Eukaryota</taxon>
        <taxon>Fungi</taxon>
        <taxon>Fungi incertae sedis</taxon>
        <taxon>Chytridiomycota</taxon>
        <taxon>Chytridiomycota incertae sedis</taxon>
        <taxon>Neocallimastigomycetes</taxon>
        <taxon>Neocallimastigales</taxon>
        <taxon>Neocallimastigaceae</taxon>
        <taxon>Piromyces</taxon>
    </lineage>
</organism>
<comment type="caution">
    <text evidence="2">The sequence shown here is derived from an EMBL/GenBank/DDBJ whole genome shotgun (WGS) entry which is preliminary data.</text>
</comment>
<keyword evidence="1" id="KW-0472">Membrane</keyword>
<protein>
    <submittedName>
        <fullName evidence="2">Uncharacterized protein</fullName>
    </submittedName>
</protein>
<dbReference type="EMBL" id="MCFH01000044">
    <property type="protein sequence ID" value="ORX44701.1"/>
    <property type="molecule type" value="Genomic_DNA"/>
</dbReference>
<evidence type="ECO:0000313" key="3">
    <source>
        <dbReference type="Proteomes" id="UP000193719"/>
    </source>
</evidence>
<feature type="transmembrane region" description="Helical" evidence="1">
    <location>
        <begin position="104"/>
        <end position="125"/>
    </location>
</feature>
<feature type="transmembrane region" description="Helical" evidence="1">
    <location>
        <begin position="73"/>
        <end position="98"/>
    </location>
</feature>